<feature type="region of interest" description="Disordered" evidence="1">
    <location>
        <begin position="124"/>
        <end position="165"/>
    </location>
</feature>
<gene>
    <name evidence="2" type="ORF">Nepgr_021726</name>
</gene>
<evidence type="ECO:0000313" key="3">
    <source>
        <dbReference type="Proteomes" id="UP001279734"/>
    </source>
</evidence>
<organism evidence="2 3">
    <name type="scientific">Nepenthes gracilis</name>
    <name type="common">Slender pitcher plant</name>
    <dbReference type="NCBI Taxonomy" id="150966"/>
    <lineage>
        <taxon>Eukaryota</taxon>
        <taxon>Viridiplantae</taxon>
        <taxon>Streptophyta</taxon>
        <taxon>Embryophyta</taxon>
        <taxon>Tracheophyta</taxon>
        <taxon>Spermatophyta</taxon>
        <taxon>Magnoliopsida</taxon>
        <taxon>eudicotyledons</taxon>
        <taxon>Gunneridae</taxon>
        <taxon>Pentapetalae</taxon>
        <taxon>Caryophyllales</taxon>
        <taxon>Nepenthaceae</taxon>
        <taxon>Nepenthes</taxon>
    </lineage>
</organism>
<comment type="caution">
    <text evidence="2">The sequence shown here is derived from an EMBL/GenBank/DDBJ whole genome shotgun (WGS) entry which is preliminary data.</text>
</comment>
<reference evidence="2" key="1">
    <citation type="submission" date="2023-05" db="EMBL/GenBank/DDBJ databases">
        <title>Nepenthes gracilis genome sequencing.</title>
        <authorList>
            <person name="Fukushima K."/>
        </authorList>
    </citation>
    <scope>NUCLEOTIDE SEQUENCE</scope>
    <source>
        <strain evidence="2">SING2019-196</strain>
    </source>
</reference>
<feature type="compositionally biased region" description="Polar residues" evidence="1">
    <location>
        <begin position="60"/>
        <end position="74"/>
    </location>
</feature>
<feature type="region of interest" description="Disordered" evidence="1">
    <location>
        <begin position="60"/>
        <end position="106"/>
    </location>
</feature>
<name>A0AAD3SZ96_NEPGR</name>
<evidence type="ECO:0000256" key="1">
    <source>
        <dbReference type="SAM" id="MobiDB-lite"/>
    </source>
</evidence>
<dbReference type="EMBL" id="BSYO01000021">
    <property type="protein sequence ID" value="GMH19885.1"/>
    <property type="molecule type" value="Genomic_DNA"/>
</dbReference>
<feature type="compositionally biased region" description="Polar residues" evidence="1">
    <location>
        <begin position="140"/>
        <end position="165"/>
    </location>
</feature>
<accession>A0AAD3SZ96</accession>
<proteinExistence type="predicted"/>
<protein>
    <submittedName>
        <fullName evidence="2">Uncharacterized protein</fullName>
    </submittedName>
</protein>
<sequence length="165" mass="18343">MISWTSNHPYRPSGELSITVLCRLVSQRITCTTSRCSRLCSSISYFCITSLQPKGISGQNTLDAATSHGQQPAGHQQIHGQHCYQPQHRTTSASRKENSPTSQLHTTIQQKEYLHYTFNTHTRNQQPKSAASFIIEYAGSSKNQQPNSKGINKAHSSSSKPASRR</sequence>
<dbReference type="Proteomes" id="UP001279734">
    <property type="component" value="Unassembled WGS sequence"/>
</dbReference>
<dbReference type="AlphaFoldDB" id="A0AAD3SZ96"/>
<evidence type="ECO:0000313" key="2">
    <source>
        <dbReference type="EMBL" id="GMH19885.1"/>
    </source>
</evidence>
<keyword evidence="3" id="KW-1185">Reference proteome</keyword>
<feature type="compositionally biased region" description="Polar residues" evidence="1">
    <location>
        <begin position="87"/>
        <end position="106"/>
    </location>
</feature>